<evidence type="ECO:0000256" key="3">
    <source>
        <dbReference type="ARBA" id="ARBA00022723"/>
    </source>
</evidence>
<keyword evidence="3" id="KW-0479">Metal-binding</keyword>
<evidence type="ECO:0000256" key="7">
    <source>
        <dbReference type="PROSITE-ProRule" id="PRU00339"/>
    </source>
</evidence>
<dbReference type="EC" id="3.4.24.-" evidence="9"/>
<keyword evidence="2" id="KW-0645">Protease</keyword>
<dbReference type="InterPro" id="IPR051156">
    <property type="entry name" value="Mito/Outer_Membr_Metalloprot"/>
</dbReference>
<dbReference type="EMBL" id="JAGQHS010000074">
    <property type="protein sequence ID" value="MCA9756945.1"/>
    <property type="molecule type" value="Genomic_DNA"/>
</dbReference>
<reference evidence="9" key="2">
    <citation type="journal article" date="2021" name="Microbiome">
        <title>Successional dynamics and alternative stable states in a saline activated sludge microbial community over 9 years.</title>
        <authorList>
            <person name="Wang Y."/>
            <person name="Ye J."/>
            <person name="Ju F."/>
            <person name="Liu L."/>
            <person name="Boyd J.A."/>
            <person name="Deng Y."/>
            <person name="Parks D.H."/>
            <person name="Jiang X."/>
            <person name="Yin X."/>
            <person name="Woodcroft B.J."/>
            <person name="Tyson G.W."/>
            <person name="Hugenholtz P."/>
            <person name="Polz M.F."/>
            <person name="Zhang T."/>
        </authorList>
    </citation>
    <scope>NUCLEOTIDE SEQUENCE</scope>
    <source>
        <strain evidence="9">HKST-UBA02</strain>
    </source>
</reference>
<evidence type="ECO:0000256" key="1">
    <source>
        <dbReference type="ARBA" id="ARBA00001947"/>
    </source>
</evidence>
<dbReference type="InterPro" id="IPR019734">
    <property type="entry name" value="TPR_rpt"/>
</dbReference>
<dbReference type="Gene3D" id="1.25.40.10">
    <property type="entry name" value="Tetratricopeptide repeat domain"/>
    <property type="match status" value="1"/>
</dbReference>
<evidence type="ECO:0000313" key="10">
    <source>
        <dbReference type="Proteomes" id="UP000739538"/>
    </source>
</evidence>
<protein>
    <submittedName>
        <fullName evidence="9">M48 family metalloprotease</fullName>
        <ecNumber evidence="9">3.4.24.-</ecNumber>
    </submittedName>
</protein>
<dbReference type="InterPro" id="IPR011990">
    <property type="entry name" value="TPR-like_helical_dom_sf"/>
</dbReference>
<evidence type="ECO:0000256" key="5">
    <source>
        <dbReference type="ARBA" id="ARBA00022833"/>
    </source>
</evidence>
<evidence type="ECO:0000256" key="6">
    <source>
        <dbReference type="ARBA" id="ARBA00023049"/>
    </source>
</evidence>
<evidence type="ECO:0000256" key="2">
    <source>
        <dbReference type="ARBA" id="ARBA00022670"/>
    </source>
</evidence>
<gene>
    <name evidence="9" type="ORF">KDA27_14160</name>
</gene>
<proteinExistence type="predicted"/>
<dbReference type="Gene3D" id="3.30.2010.10">
    <property type="entry name" value="Metalloproteases ('zincins'), catalytic domain"/>
    <property type="match status" value="1"/>
</dbReference>
<sequence>MKTDRTEPTSQRPGRTLALRRLPTVLGLLAILALVGLGLADAARSQMRPEGPPPVERTPDAPPWPKDFEIGLEAARAFAYYFGLVRTDSLVSRVTEIGYQVASQAGHPEYLFTFNILDMDDPNALALPGGFIFITKGMLDQGLSDQALAHVIGHEIAHVTSRHFARSEKVESLLSLLQTAVTVAAVIATPESNSGGYDYDETTGQYRLSASGKMAALQGTTIFGGLFRELLVRGYSRGLEVEADQVGRKYAGRAGYQMSGGIELMTKLEERTYENREYGYWTTHPLFEERIIKARAAVDGSVMTPPPTQEVRSYRTEIQARMARLAETIKNDDLALFLFETALRVGPSGPQTVSIARQKLERQVAFERRKPDIFREYTPIAAEYDSLLDAVHAAPQGIAETEIRRITTSRDELVLDRKNIREKARDRVLAPTAGVQTLETYLVNFPEDSLATDLRFRLAEQYRLTKRADRAALELDDLLVESLGSEPPDTTQVTRSLDAIRRTIPDTKELVTNQRLILTTPSDSVRSWATSHLEVLAADLDSLEIGSRFLASYPHSEQADVVQQKVEELANIRYRKARLHESLGNYQEALDGYHAVALLAPSTEASKQARAGIERISARESSSR</sequence>
<keyword evidence="7" id="KW-0802">TPR repeat</keyword>
<dbReference type="PANTHER" id="PTHR22726:SF1">
    <property type="entry name" value="METALLOENDOPEPTIDASE OMA1, MITOCHONDRIAL"/>
    <property type="match status" value="1"/>
</dbReference>
<feature type="domain" description="Peptidase M48" evidence="8">
    <location>
        <begin position="93"/>
        <end position="296"/>
    </location>
</feature>
<dbReference type="PANTHER" id="PTHR22726">
    <property type="entry name" value="METALLOENDOPEPTIDASE OMA1"/>
    <property type="match status" value="1"/>
</dbReference>
<comment type="cofactor">
    <cofactor evidence="1">
        <name>Zn(2+)</name>
        <dbReference type="ChEBI" id="CHEBI:29105"/>
    </cofactor>
</comment>
<dbReference type="GO" id="GO:0016020">
    <property type="term" value="C:membrane"/>
    <property type="evidence" value="ECO:0007669"/>
    <property type="project" value="TreeGrafter"/>
</dbReference>
<keyword evidence="4 9" id="KW-0378">Hydrolase</keyword>
<comment type="caution">
    <text evidence="9">The sequence shown here is derived from an EMBL/GenBank/DDBJ whole genome shotgun (WGS) entry which is preliminary data.</text>
</comment>
<keyword evidence="5" id="KW-0862">Zinc</keyword>
<dbReference type="SMART" id="SM00028">
    <property type="entry name" value="TPR"/>
    <property type="match status" value="2"/>
</dbReference>
<name>A0A956NGE9_UNCEI</name>
<dbReference type="GO" id="GO:0046872">
    <property type="term" value="F:metal ion binding"/>
    <property type="evidence" value="ECO:0007669"/>
    <property type="project" value="UniProtKB-KW"/>
</dbReference>
<evidence type="ECO:0000256" key="4">
    <source>
        <dbReference type="ARBA" id="ARBA00022801"/>
    </source>
</evidence>
<dbReference type="Pfam" id="PF01435">
    <property type="entry name" value="Peptidase_M48"/>
    <property type="match status" value="1"/>
</dbReference>
<feature type="repeat" description="TPR" evidence="7">
    <location>
        <begin position="570"/>
        <end position="603"/>
    </location>
</feature>
<reference evidence="9" key="1">
    <citation type="submission" date="2020-04" db="EMBL/GenBank/DDBJ databases">
        <authorList>
            <person name="Zhang T."/>
        </authorList>
    </citation>
    <scope>NUCLEOTIDE SEQUENCE</scope>
    <source>
        <strain evidence="9">HKST-UBA02</strain>
    </source>
</reference>
<dbReference type="GO" id="GO:0051603">
    <property type="term" value="P:proteolysis involved in protein catabolic process"/>
    <property type="evidence" value="ECO:0007669"/>
    <property type="project" value="TreeGrafter"/>
</dbReference>
<evidence type="ECO:0000259" key="8">
    <source>
        <dbReference type="Pfam" id="PF01435"/>
    </source>
</evidence>
<dbReference type="AlphaFoldDB" id="A0A956NGE9"/>
<dbReference type="InterPro" id="IPR001915">
    <property type="entry name" value="Peptidase_M48"/>
</dbReference>
<dbReference type="GO" id="GO:0004222">
    <property type="term" value="F:metalloendopeptidase activity"/>
    <property type="evidence" value="ECO:0007669"/>
    <property type="project" value="InterPro"/>
</dbReference>
<keyword evidence="6 9" id="KW-0482">Metalloprotease</keyword>
<organism evidence="9 10">
    <name type="scientific">Eiseniibacteriota bacterium</name>
    <dbReference type="NCBI Taxonomy" id="2212470"/>
    <lineage>
        <taxon>Bacteria</taxon>
        <taxon>Candidatus Eiseniibacteriota</taxon>
    </lineage>
</organism>
<dbReference type="Proteomes" id="UP000739538">
    <property type="component" value="Unassembled WGS sequence"/>
</dbReference>
<accession>A0A956NGE9</accession>
<evidence type="ECO:0000313" key="9">
    <source>
        <dbReference type="EMBL" id="MCA9756945.1"/>
    </source>
</evidence>
<dbReference type="PROSITE" id="PS50005">
    <property type="entry name" value="TPR"/>
    <property type="match status" value="1"/>
</dbReference>
<dbReference type="CDD" id="cd07324">
    <property type="entry name" value="M48C_Oma1-like"/>
    <property type="match status" value="1"/>
</dbReference>